<dbReference type="Gene3D" id="6.10.250.690">
    <property type="match status" value="1"/>
</dbReference>
<dbReference type="PANTHER" id="PTHR48111">
    <property type="entry name" value="REGULATOR OF RPOS"/>
    <property type="match status" value="1"/>
</dbReference>
<proteinExistence type="predicted"/>
<dbReference type="InterPro" id="IPR001867">
    <property type="entry name" value="OmpR/PhoB-type_DNA-bd"/>
</dbReference>
<evidence type="ECO:0000256" key="5">
    <source>
        <dbReference type="ARBA" id="ARBA00023125"/>
    </source>
</evidence>
<evidence type="ECO:0000313" key="11">
    <source>
        <dbReference type="EMBL" id="KOY17132.1"/>
    </source>
</evidence>
<evidence type="ECO:0000256" key="3">
    <source>
        <dbReference type="ARBA" id="ARBA00023012"/>
    </source>
</evidence>
<evidence type="ECO:0000256" key="7">
    <source>
        <dbReference type="PROSITE-ProRule" id="PRU00169"/>
    </source>
</evidence>
<comment type="caution">
    <text evidence="11">The sequence shown here is derived from an EMBL/GenBank/DDBJ whole genome shotgun (WGS) entry which is preliminary data.</text>
</comment>
<dbReference type="Gene3D" id="1.10.10.10">
    <property type="entry name" value="Winged helix-like DNA-binding domain superfamily/Winged helix DNA-binding domain"/>
    <property type="match status" value="1"/>
</dbReference>
<organism evidence="11 12">
    <name type="scientific">Paenibacillus xylanivorans</name>
    <dbReference type="NCBI Taxonomy" id="1705561"/>
    <lineage>
        <taxon>Bacteria</taxon>
        <taxon>Bacillati</taxon>
        <taxon>Bacillota</taxon>
        <taxon>Bacilli</taxon>
        <taxon>Bacillales</taxon>
        <taxon>Paenibacillaceae</taxon>
        <taxon>Paenibacillus</taxon>
    </lineage>
</organism>
<feature type="modified residue" description="4-aspartylphosphate" evidence="7">
    <location>
        <position position="53"/>
    </location>
</feature>
<feature type="domain" description="OmpR/PhoB-type" evidence="10">
    <location>
        <begin position="128"/>
        <end position="224"/>
    </location>
</feature>
<protein>
    <submittedName>
        <fullName evidence="11">PhoB family transcriptional regulator</fullName>
    </submittedName>
</protein>
<evidence type="ECO:0000256" key="4">
    <source>
        <dbReference type="ARBA" id="ARBA00023015"/>
    </source>
</evidence>
<dbReference type="CDD" id="cd17574">
    <property type="entry name" value="REC_OmpR"/>
    <property type="match status" value="1"/>
</dbReference>
<dbReference type="GO" id="GO:0000976">
    <property type="term" value="F:transcription cis-regulatory region binding"/>
    <property type="evidence" value="ECO:0007669"/>
    <property type="project" value="TreeGrafter"/>
</dbReference>
<keyword evidence="4" id="KW-0805">Transcription regulation</keyword>
<evidence type="ECO:0000259" key="9">
    <source>
        <dbReference type="PROSITE" id="PS50110"/>
    </source>
</evidence>
<evidence type="ECO:0000256" key="6">
    <source>
        <dbReference type="ARBA" id="ARBA00023163"/>
    </source>
</evidence>
<feature type="DNA-binding region" description="OmpR/PhoB-type" evidence="8">
    <location>
        <begin position="128"/>
        <end position="224"/>
    </location>
</feature>
<gene>
    <name evidence="11" type="ORF">AMS66_07190</name>
</gene>
<keyword evidence="5 8" id="KW-0238">DNA-binding</keyword>
<dbReference type="GO" id="GO:0006355">
    <property type="term" value="P:regulation of DNA-templated transcription"/>
    <property type="evidence" value="ECO:0007669"/>
    <property type="project" value="InterPro"/>
</dbReference>
<dbReference type="GO" id="GO:0005829">
    <property type="term" value="C:cytosol"/>
    <property type="evidence" value="ECO:0007669"/>
    <property type="project" value="TreeGrafter"/>
</dbReference>
<dbReference type="PROSITE" id="PS51755">
    <property type="entry name" value="OMPR_PHOB"/>
    <property type="match status" value="1"/>
</dbReference>
<keyword evidence="2 7" id="KW-0597">Phosphoprotein</keyword>
<dbReference type="PROSITE" id="PS50110">
    <property type="entry name" value="RESPONSE_REGULATORY"/>
    <property type="match status" value="1"/>
</dbReference>
<name>A0A0M9BSB4_9BACL</name>
<dbReference type="FunFam" id="1.10.10.10:FF:000018">
    <property type="entry name" value="DNA-binding response regulator ResD"/>
    <property type="match status" value="1"/>
</dbReference>
<dbReference type="InterPro" id="IPR039420">
    <property type="entry name" value="WalR-like"/>
</dbReference>
<dbReference type="SMART" id="SM00862">
    <property type="entry name" value="Trans_reg_C"/>
    <property type="match status" value="1"/>
</dbReference>
<dbReference type="GO" id="GO:0000156">
    <property type="term" value="F:phosphorelay response regulator activity"/>
    <property type="evidence" value="ECO:0007669"/>
    <property type="project" value="TreeGrafter"/>
</dbReference>
<dbReference type="OrthoDB" id="9790442at2"/>
<evidence type="ECO:0000256" key="8">
    <source>
        <dbReference type="PROSITE-ProRule" id="PRU01091"/>
    </source>
</evidence>
<dbReference type="PANTHER" id="PTHR48111:SF73">
    <property type="entry name" value="ALKALINE PHOSPHATASE SYNTHESIS TRANSCRIPTIONAL REGULATORY PROTEIN PHOP"/>
    <property type="match status" value="1"/>
</dbReference>
<keyword evidence="6" id="KW-0804">Transcription</keyword>
<dbReference type="PATRIC" id="fig|1705561.3.peg.1171"/>
<keyword evidence="3" id="KW-0902">Two-component regulatory system</keyword>
<comment type="subcellular location">
    <subcellularLocation>
        <location evidence="1">Cytoplasm</location>
    </subcellularLocation>
</comment>
<dbReference type="GO" id="GO:0032993">
    <property type="term" value="C:protein-DNA complex"/>
    <property type="evidence" value="ECO:0007669"/>
    <property type="project" value="TreeGrafter"/>
</dbReference>
<dbReference type="InterPro" id="IPR001789">
    <property type="entry name" value="Sig_transdc_resp-reg_receiver"/>
</dbReference>
<evidence type="ECO:0000259" key="10">
    <source>
        <dbReference type="PROSITE" id="PS51755"/>
    </source>
</evidence>
<dbReference type="AlphaFoldDB" id="A0A0M9BSB4"/>
<dbReference type="Pfam" id="PF00486">
    <property type="entry name" value="Trans_reg_C"/>
    <property type="match status" value="1"/>
</dbReference>
<evidence type="ECO:0000256" key="2">
    <source>
        <dbReference type="ARBA" id="ARBA00022553"/>
    </source>
</evidence>
<dbReference type="RefSeq" id="WP_053780151.1">
    <property type="nucleotide sequence ID" value="NZ_LITU01000045.1"/>
</dbReference>
<dbReference type="InterPro" id="IPR036388">
    <property type="entry name" value="WH-like_DNA-bd_sf"/>
</dbReference>
<dbReference type="Proteomes" id="UP000037688">
    <property type="component" value="Unassembled WGS sequence"/>
</dbReference>
<keyword evidence="12" id="KW-1185">Reference proteome</keyword>
<dbReference type="FunFam" id="3.40.50.2300:FF:000001">
    <property type="entry name" value="DNA-binding response regulator PhoB"/>
    <property type="match status" value="1"/>
</dbReference>
<dbReference type="EMBL" id="LITU01000045">
    <property type="protein sequence ID" value="KOY17132.1"/>
    <property type="molecule type" value="Genomic_DNA"/>
</dbReference>
<dbReference type="SUPFAM" id="SSF52172">
    <property type="entry name" value="CheY-like"/>
    <property type="match status" value="1"/>
</dbReference>
<dbReference type="CDD" id="cd00383">
    <property type="entry name" value="trans_reg_C"/>
    <property type="match status" value="1"/>
</dbReference>
<dbReference type="SMART" id="SM00448">
    <property type="entry name" value="REC"/>
    <property type="match status" value="1"/>
</dbReference>
<dbReference type="Gene3D" id="3.40.50.2300">
    <property type="match status" value="1"/>
</dbReference>
<reference evidence="11 12" key="1">
    <citation type="submission" date="2015-08" db="EMBL/GenBank/DDBJ databases">
        <title>Draft genome sequence of cellulolytic and xylanolytic Paenibacillus sp. A59, isolated from a decaying forest soil from Patagonia, Argentina.</title>
        <authorList>
            <person name="Ghio S."/>
            <person name="Caceres A.M."/>
            <person name="Talia P."/>
            <person name="Grasso D."/>
            <person name="Campos E."/>
        </authorList>
    </citation>
    <scope>NUCLEOTIDE SEQUENCE [LARGE SCALE GENOMIC DNA]</scope>
    <source>
        <strain evidence="11 12">A59</strain>
    </source>
</reference>
<dbReference type="Pfam" id="PF00072">
    <property type="entry name" value="Response_reg"/>
    <property type="match status" value="1"/>
</dbReference>
<dbReference type="InterPro" id="IPR011006">
    <property type="entry name" value="CheY-like_superfamily"/>
</dbReference>
<accession>A0A0M9BSB4</accession>
<evidence type="ECO:0000313" key="12">
    <source>
        <dbReference type="Proteomes" id="UP000037688"/>
    </source>
</evidence>
<feature type="domain" description="Response regulatory" evidence="9">
    <location>
        <begin position="4"/>
        <end position="117"/>
    </location>
</feature>
<evidence type="ECO:0000256" key="1">
    <source>
        <dbReference type="ARBA" id="ARBA00004496"/>
    </source>
</evidence>
<sequence>MVRTVLLVEDESRIREIVADYFIKEQWNVIEAEHGVEALELLARHEVDLVILDVLMPEMDGWTLCGHIRSQSTVPIIMLTARSEDDDKIHGFQLGVDDYVTKPFSPRVLVARAETLMKRVEGAVSKEQSVIRFGCTTLDPWARRLEKDGVEVELAPKEYDLLLYLTRNQGIVLSRDAILNRVWGYDFEGDSRVVDTHIKKLRSKLGDEAKCIRTVIGTGYRFEAEA</sequence>